<dbReference type="Proteomes" id="UP000287547">
    <property type="component" value="Unassembled WGS sequence"/>
</dbReference>
<dbReference type="AlphaFoldDB" id="A0A428Z3X8"/>
<evidence type="ECO:0000313" key="2">
    <source>
        <dbReference type="Proteomes" id="UP000287547"/>
    </source>
</evidence>
<dbReference type="OrthoDB" id="5173603at2"/>
<reference evidence="1 2" key="1">
    <citation type="submission" date="2018-05" db="EMBL/GenBank/DDBJ databases">
        <title>Evolution of GPA BGCs.</title>
        <authorList>
            <person name="Waglechner N."/>
            <person name="Wright G.D."/>
        </authorList>
    </citation>
    <scope>NUCLEOTIDE SEQUENCE [LARGE SCALE GENOMIC DNA]</scope>
    <source>
        <strain evidence="1 2">A82846</strain>
    </source>
</reference>
<protein>
    <submittedName>
        <fullName evidence="1">Uncharacterized protein</fullName>
    </submittedName>
</protein>
<dbReference type="InterPro" id="IPR036291">
    <property type="entry name" value="NAD(P)-bd_dom_sf"/>
</dbReference>
<gene>
    <name evidence="1" type="ORF">DMH04_28780</name>
</gene>
<evidence type="ECO:0000313" key="1">
    <source>
        <dbReference type="EMBL" id="RSM80908.1"/>
    </source>
</evidence>
<organism evidence="1 2">
    <name type="scientific">Kibdelosporangium aridum</name>
    <dbReference type="NCBI Taxonomy" id="2030"/>
    <lineage>
        <taxon>Bacteria</taxon>
        <taxon>Bacillati</taxon>
        <taxon>Actinomycetota</taxon>
        <taxon>Actinomycetes</taxon>
        <taxon>Pseudonocardiales</taxon>
        <taxon>Pseudonocardiaceae</taxon>
        <taxon>Kibdelosporangium</taxon>
    </lineage>
</organism>
<proteinExistence type="predicted"/>
<accession>A0A428Z3X8</accession>
<name>A0A428Z3X8_KIBAR</name>
<dbReference type="SUPFAM" id="SSF51735">
    <property type="entry name" value="NAD(P)-binding Rossmann-fold domains"/>
    <property type="match status" value="1"/>
</dbReference>
<sequence length="31" mass="2953">MAETVVFLASDGAAYITGQEIAVAGGAGLAV</sequence>
<comment type="caution">
    <text evidence="1">The sequence shown here is derived from an EMBL/GenBank/DDBJ whole genome shotgun (WGS) entry which is preliminary data.</text>
</comment>
<dbReference type="EMBL" id="QHKI01000027">
    <property type="protein sequence ID" value="RSM80908.1"/>
    <property type="molecule type" value="Genomic_DNA"/>
</dbReference>
<dbReference type="Gene3D" id="3.40.50.720">
    <property type="entry name" value="NAD(P)-binding Rossmann-like Domain"/>
    <property type="match status" value="1"/>
</dbReference>